<gene>
    <name evidence="5 6" type="primary">purK</name>
    <name evidence="8" type="ORF">A1A1_10861</name>
</gene>
<dbReference type="PANTHER" id="PTHR11609:SF5">
    <property type="entry name" value="PHOSPHORIBOSYLAMINOIMIDAZOLE CARBOXYLASE"/>
    <property type="match status" value="1"/>
</dbReference>
<reference evidence="8 9" key="1">
    <citation type="journal article" date="2012" name="J. Bacteriol.">
        <title>Genome Sequence of the Antarctic Psychrophile Bacterium Planococcus antarcticus DSM 14505.</title>
        <authorList>
            <person name="Margolles A."/>
            <person name="Gueimonde M."/>
            <person name="Sanchez B."/>
        </authorList>
    </citation>
    <scope>NUCLEOTIDE SEQUENCE [LARGE SCALE GENOMIC DNA]</scope>
    <source>
        <strain evidence="8 9">DSM 14505</strain>
    </source>
</reference>
<dbReference type="PROSITE" id="PS50975">
    <property type="entry name" value="ATP_GRASP"/>
    <property type="match status" value="1"/>
</dbReference>
<dbReference type="Proteomes" id="UP000004725">
    <property type="component" value="Unassembled WGS sequence"/>
</dbReference>
<keyword evidence="1 5" id="KW-0436">Ligase</keyword>
<dbReference type="Pfam" id="PF02222">
    <property type="entry name" value="ATP-grasp"/>
    <property type="match status" value="1"/>
</dbReference>
<feature type="binding site" evidence="5">
    <location>
        <begin position="152"/>
        <end position="158"/>
    </location>
    <ligand>
        <name>ATP</name>
        <dbReference type="ChEBI" id="CHEBI:30616"/>
    </ligand>
</feature>
<comment type="caution">
    <text evidence="8">The sequence shown here is derived from an EMBL/GenBank/DDBJ whole genome shotgun (WGS) entry which is preliminary data.</text>
</comment>
<feature type="binding site" evidence="5">
    <location>
        <begin position="182"/>
        <end position="185"/>
    </location>
    <ligand>
        <name>ATP</name>
        <dbReference type="ChEBI" id="CHEBI:30616"/>
    </ligand>
</feature>
<keyword evidence="2 5" id="KW-0547">Nucleotide-binding</keyword>
<feature type="binding site" evidence="5">
    <location>
        <begin position="267"/>
        <end position="268"/>
    </location>
    <ligand>
        <name>ATP</name>
        <dbReference type="ChEBI" id="CHEBI:30616"/>
    </ligand>
</feature>
<feature type="binding site" evidence="5">
    <location>
        <position position="213"/>
    </location>
    <ligand>
        <name>ATP</name>
        <dbReference type="ChEBI" id="CHEBI:30616"/>
    </ligand>
</feature>
<accession>A0AA87LRV8</accession>
<dbReference type="GO" id="GO:0004638">
    <property type="term" value="F:phosphoribosylaminoimidazole carboxylase activity"/>
    <property type="evidence" value="ECO:0007669"/>
    <property type="project" value="InterPro"/>
</dbReference>
<dbReference type="FunFam" id="3.40.50.20:FF:000016">
    <property type="entry name" value="N5-carboxyaminoimidazole ribonucleotide synthase"/>
    <property type="match status" value="1"/>
</dbReference>
<name>A0AA87LRV8_9BACL</name>
<evidence type="ECO:0000313" key="9">
    <source>
        <dbReference type="Proteomes" id="UP000004725"/>
    </source>
</evidence>
<dbReference type="Pfam" id="PF17769">
    <property type="entry name" value="PurK_C"/>
    <property type="match status" value="1"/>
</dbReference>
<dbReference type="HAMAP" id="MF_01928">
    <property type="entry name" value="PurK"/>
    <property type="match status" value="1"/>
</dbReference>
<keyword evidence="3 5" id="KW-0658">Purine biosynthesis</keyword>
<dbReference type="AlphaFoldDB" id="A0AA87LRV8"/>
<dbReference type="SUPFAM" id="SSF52440">
    <property type="entry name" value="PreATP-grasp domain"/>
    <property type="match status" value="1"/>
</dbReference>
<feature type="binding site" evidence="5">
    <location>
        <position position="107"/>
    </location>
    <ligand>
        <name>ATP</name>
        <dbReference type="ChEBI" id="CHEBI:30616"/>
    </ligand>
</feature>
<dbReference type="PANTHER" id="PTHR11609">
    <property type="entry name" value="PURINE BIOSYNTHESIS PROTEIN 6/7, PUR6/7"/>
    <property type="match status" value="1"/>
</dbReference>
<dbReference type="SUPFAM" id="SSF56059">
    <property type="entry name" value="Glutathione synthetase ATP-binding domain-like"/>
    <property type="match status" value="1"/>
</dbReference>
<dbReference type="RefSeq" id="WP_006830153.1">
    <property type="nucleotide sequence ID" value="NZ_AJYB01000029.1"/>
</dbReference>
<comment type="catalytic activity">
    <reaction evidence="5 6">
        <text>5-amino-1-(5-phospho-beta-D-ribosyl)imidazole + hydrogencarbonate + ATP = 5-carboxyamino-1-(5-phospho-D-ribosyl)imidazole + ADP + phosphate + 2 H(+)</text>
        <dbReference type="Rhea" id="RHEA:19317"/>
        <dbReference type="ChEBI" id="CHEBI:15378"/>
        <dbReference type="ChEBI" id="CHEBI:17544"/>
        <dbReference type="ChEBI" id="CHEBI:30616"/>
        <dbReference type="ChEBI" id="CHEBI:43474"/>
        <dbReference type="ChEBI" id="CHEBI:58730"/>
        <dbReference type="ChEBI" id="CHEBI:137981"/>
        <dbReference type="ChEBI" id="CHEBI:456216"/>
        <dbReference type="EC" id="6.3.4.18"/>
    </reaction>
</comment>
<feature type="domain" description="ATP-grasp" evidence="7">
    <location>
        <begin position="111"/>
        <end position="297"/>
    </location>
</feature>
<dbReference type="Gene3D" id="3.40.50.20">
    <property type="match status" value="1"/>
</dbReference>
<evidence type="ECO:0000256" key="4">
    <source>
        <dbReference type="ARBA" id="ARBA00022840"/>
    </source>
</evidence>
<dbReference type="GO" id="GO:0006189">
    <property type="term" value="P:'de novo' IMP biosynthetic process"/>
    <property type="evidence" value="ECO:0007669"/>
    <property type="project" value="UniProtKB-UniRule"/>
</dbReference>
<organism evidence="8 9">
    <name type="scientific">Planococcus antarcticus DSM 14505</name>
    <dbReference type="NCBI Taxonomy" id="1185653"/>
    <lineage>
        <taxon>Bacteria</taxon>
        <taxon>Bacillati</taxon>
        <taxon>Bacillota</taxon>
        <taxon>Bacilli</taxon>
        <taxon>Bacillales</taxon>
        <taxon>Caryophanaceae</taxon>
        <taxon>Planococcus</taxon>
    </lineage>
</organism>
<dbReference type="InterPro" id="IPR016185">
    <property type="entry name" value="PreATP-grasp_dom_sf"/>
</dbReference>
<dbReference type="InterPro" id="IPR005875">
    <property type="entry name" value="PurK"/>
</dbReference>
<protein>
    <recommendedName>
        <fullName evidence="5 6">N5-carboxyaminoimidazole ribonucleotide synthase</fullName>
        <shortName evidence="5 6">N5-CAIR synthase</shortName>
        <ecNumber evidence="5 6">6.3.4.18</ecNumber>
    </recommendedName>
    <alternativeName>
        <fullName evidence="5 6">5-(carboxyamino)imidazole ribonucleotide synthetase</fullName>
    </alternativeName>
</protein>
<sequence>MTTTILPGQTIGIIGGGQLGRMMALAAKEAGFKIAVLDPAMDSPTGQVADIQIVAPFNDPHGLEELAEVSDVITYEFENIDVEGLTKLAEIAYVPQGAELIRVTQNRIFEKQAILEAGVIVADYITASTFKELTEKRSELSFPFVVKTARGGYDGKGQQTVSSIDELHLAETLFENGECVAEAFVSFKKEISVIIQRNAHGETAILPIGENIHKCHILHETIVPARIDKKTMDLAKQAAEKIAAHLDMVGTLAVEMFVLETGGIIVNELAPRPHNSGHYSIEATNISQFHQHIRAVCGWPLRQPILWSQAVMVNVLGEHVAPLTTKIAQFPNWSIHLYGKDEAKQKRKMGHVTILTEDLEATLSEIDTSGIWSE</sequence>
<dbReference type="SUPFAM" id="SSF51246">
    <property type="entry name" value="Rudiment single hybrid motif"/>
    <property type="match status" value="1"/>
</dbReference>
<dbReference type="InterPro" id="IPR054350">
    <property type="entry name" value="PurT/PurK_preATP-grasp"/>
</dbReference>
<comment type="function">
    <text evidence="5">Catalyzes the ATP-dependent conversion of 5-aminoimidazole ribonucleotide (AIR) and HCO(3)(-) to N5-carboxyaminoimidazole ribonucleotide (N5-CAIR).</text>
</comment>
<dbReference type="Gene3D" id="3.30.470.20">
    <property type="entry name" value="ATP-grasp fold, B domain"/>
    <property type="match status" value="1"/>
</dbReference>
<comment type="pathway">
    <text evidence="5 6">Purine metabolism; IMP biosynthesis via de novo pathway; 5-amino-1-(5-phospho-D-ribosyl)imidazole-4-carboxylate from 5-amino-1-(5-phospho-D-ribosyl)imidazole (N5-CAIR route): step 1/2.</text>
</comment>
<dbReference type="NCBIfam" id="TIGR01161">
    <property type="entry name" value="purK"/>
    <property type="match status" value="1"/>
</dbReference>
<dbReference type="NCBIfam" id="NF004676">
    <property type="entry name" value="PRK06019.1-2"/>
    <property type="match status" value="1"/>
</dbReference>
<proteinExistence type="inferred from homology"/>
<dbReference type="GO" id="GO:0046872">
    <property type="term" value="F:metal ion binding"/>
    <property type="evidence" value="ECO:0007669"/>
    <property type="project" value="InterPro"/>
</dbReference>
<dbReference type="EMBL" id="AJYB01000029">
    <property type="protein sequence ID" value="EIM06521.1"/>
    <property type="molecule type" value="Genomic_DNA"/>
</dbReference>
<dbReference type="Gene3D" id="3.30.1490.20">
    <property type="entry name" value="ATP-grasp fold, A domain"/>
    <property type="match status" value="1"/>
</dbReference>
<dbReference type="GO" id="GO:0005829">
    <property type="term" value="C:cytosol"/>
    <property type="evidence" value="ECO:0007669"/>
    <property type="project" value="TreeGrafter"/>
</dbReference>
<dbReference type="InterPro" id="IPR040686">
    <property type="entry name" value="PurK_C"/>
</dbReference>
<dbReference type="GO" id="GO:0034028">
    <property type="term" value="F:5-(carboxyamino)imidazole ribonucleotide synthase activity"/>
    <property type="evidence" value="ECO:0007669"/>
    <property type="project" value="UniProtKB-UniRule"/>
</dbReference>
<dbReference type="InterPro" id="IPR011761">
    <property type="entry name" value="ATP-grasp"/>
</dbReference>
<dbReference type="EC" id="6.3.4.18" evidence="5 6"/>
<dbReference type="NCBIfam" id="NF004675">
    <property type="entry name" value="PRK06019.1-1"/>
    <property type="match status" value="1"/>
</dbReference>
<evidence type="ECO:0000256" key="2">
    <source>
        <dbReference type="ARBA" id="ARBA00022741"/>
    </source>
</evidence>
<evidence type="ECO:0000256" key="1">
    <source>
        <dbReference type="ARBA" id="ARBA00022598"/>
    </source>
</evidence>
<dbReference type="InterPro" id="IPR013815">
    <property type="entry name" value="ATP_grasp_subdomain_1"/>
</dbReference>
<dbReference type="InterPro" id="IPR011054">
    <property type="entry name" value="Rudment_hybrid_motif"/>
</dbReference>
<dbReference type="InterPro" id="IPR003135">
    <property type="entry name" value="ATP-grasp_carboxylate-amine"/>
</dbReference>
<evidence type="ECO:0000259" key="7">
    <source>
        <dbReference type="PROSITE" id="PS50975"/>
    </source>
</evidence>
<comment type="similarity">
    <text evidence="5 6">Belongs to the PurK/PurT family.</text>
</comment>
<comment type="subunit">
    <text evidence="5 6">Homodimer.</text>
</comment>
<keyword evidence="4 5" id="KW-0067">ATP-binding</keyword>
<evidence type="ECO:0000313" key="8">
    <source>
        <dbReference type="EMBL" id="EIM06521.1"/>
    </source>
</evidence>
<feature type="binding site" evidence="5">
    <location>
        <position position="190"/>
    </location>
    <ligand>
        <name>ATP</name>
        <dbReference type="ChEBI" id="CHEBI:30616"/>
    </ligand>
</feature>
<dbReference type="Pfam" id="PF22660">
    <property type="entry name" value="RS_preATP-grasp-like"/>
    <property type="match status" value="1"/>
</dbReference>
<comment type="function">
    <text evidence="6">Catalyzes the ATP-dependent conversion of 5-aminoimidazole ribonucleotide (AIR) and HCO(3)- to N5-carboxyaminoimidazole ribonucleotide (N5-CAIR).</text>
</comment>
<dbReference type="GO" id="GO:0005524">
    <property type="term" value="F:ATP binding"/>
    <property type="evidence" value="ECO:0007669"/>
    <property type="project" value="UniProtKB-UniRule"/>
</dbReference>
<evidence type="ECO:0000256" key="6">
    <source>
        <dbReference type="RuleBase" id="RU361200"/>
    </source>
</evidence>
<dbReference type="NCBIfam" id="NF004679">
    <property type="entry name" value="PRK06019.1-5"/>
    <property type="match status" value="1"/>
</dbReference>
<evidence type="ECO:0000256" key="5">
    <source>
        <dbReference type="HAMAP-Rule" id="MF_01928"/>
    </source>
</evidence>
<evidence type="ECO:0000256" key="3">
    <source>
        <dbReference type="ARBA" id="ARBA00022755"/>
    </source>
</evidence>
<feature type="binding site" evidence="5">
    <location>
        <position position="147"/>
    </location>
    <ligand>
        <name>ATP</name>
        <dbReference type="ChEBI" id="CHEBI:30616"/>
    </ligand>
</feature>
<dbReference type="FunFam" id="3.30.470.20:FF:000029">
    <property type="entry name" value="N5-carboxyaminoimidazole ribonucleotide synthase"/>
    <property type="match status" value="1"/>
</dbReference>